<reference evidence="2 3" key="1">
    <citation type="submission" date="2024-01" db="EMBL/GenBank/DDBJ databases">
        <title>Genome assemblies of Stephania.</title>
        <authorList>
            <person name="Yang L."/>
        </authorList>
    </citation>
    <scope>NUCLEOTIDE SEQUENCE [LARGE SCALE GENOMIC DNA]</scope>
    <source>
        <strain evidence="2">JXDWG</strain>
        <tissue evidence="2">Leaf</tissue>
    </source>
</reference>
<accession>A0AAP0HGA4</accession>
<feature type="region of interest" description="Disordered" evidence="1">
    <location>
        <begin position="1"/>
        <end position="107"/>
    </location>
</feature>
<name>A0AAP0HGA4_9MAGN</name>
<dbReference type="Proteomes" id="UP001419268">
    <property type="component" value="Unassembled WGS sequence"/>
</dbReference>
<gene>
    <name evidence="2" type="ORF">Scep_029767</name>
</gene>
<evidence type="ECO:0000256" key="1">
    <source>
        <dbReference type="SAM" id="MobiDB-lite"/>
    </source>
</evidence>
<dbReference type="AlphaFoldDB" id="A0AAP0HGA4"/>
<evidence type="ECO:0000313" key="3">
    <source>
        <dbReference type="Proteomes" id="UP001419268"/>
    </source>
</evidence>
<organism evidence="2 3">
    <name type="scientific">Stephania cephalantha</name>
    <dbReference type="NCBI Taxonomy" id="152367"/>
    <lineage>
        <taxon>Eukaryota</taxon>
        <taxon>Viridiplantae</taxon>
        <taxon>Streptophyta</taxon>
        <taxon>Embryophyta</taxon>
        <taxon>Tracheophyta</taxon>
        <taxon>Spermatophyta</taxon>
        <taxon>Magnoliopsida</taxon>
        <taxon>Ranunculales</taxon>
        <taxon>Menispermaceae</taxon>
        <taxon>Menispermoideae</taxon>
        <taxon>Cissampelideae</taxon>
        <taxon>Stephania</taxon>
    </lineage>
</organism>
<feature type="compositionally biased region" description="Basic and acidic residues" evidence="1">
    <location>
        <begin position="1"/>
        <end position="24"/>
    </location>
</feature>
<protein>
    <submittedName>
        <fullName evidence="2">Uncharacterized protein</fullName>
    </submittedName>
</protein>
<proteinExistence type="predicted"/>
<evidence type="ECO:0000313" key="2">
    <source>
        <dbReference type="EMBL" id="KAK9083296.1"/>
    </source>
</evidence>
<sequence>MARRERERDRGGQEREREVKEAPARSETGGCGRRLAAARQRAAARRREIGNQQRAKRVDSACAAARDGARQAHRAGRGCSGDGVVNDVERRSYDEPGQGGLRRLPLS</sequence>
<keyword evidence="3" id="KW-1185">Reference proteome</keyword>
<comment type="caution">
    <text evidence="2">The sequence shown here is derived from an EMBL/GenBank/DDBJ whole genome shotgun (WGS) entry which is preliminary data.</text>
</comment>
<dbReference type="EMBL" id="JBBNAG010000013">
    <property type="protein sequence ID" value="KAK9083296.1"/>
    <property type="molecule type" value="Genomic_DNA"/>
</dbReference>